<dbReference type="GO" id="GO:0006508">
    <property type="term" value="P:proteolysis"/>
    <property type="evidence" value="ECO:0007669"/>
    <property type="project" value="InterPro"/>
</dbReference>
<protein>
    <recommendedName>
        <fullName evidence="2">PDZ domain-containing protein</fullName>
    </recommendedName>
</protein>
<evidence type="ECO:0000313" key="3">
    <source>
        <dbReference type="EMBL" id="GAF79905.1"/>
    </source>
</evidence>
<comment type="caution">
    <text evidence="3">The sequence shown here is derived from an EMBL/GenBank/DDBJ whole genome shotgun (WGS) entry which is preliminary data.</text>
</comment>
<dbReference type="AlphaFoldDB" id="X0TUU6"/>
<organism evidence="3">
    <name type="scientific">marine sediment metagenome</name>
    <dbReference type="NCBI Taxonomy" id="412755"/>
    <lineage>
        <taxon>unclassified sequences</taxon>
        <taxon>metagenomes</taxon>
        <taxon>ecological metagenomes</taxon>
    </lineage>
</organism>
<accession>X0TUU6</accession>
<dbReference type="InterPro" id="IPR001940">
    <property type="entry name" value="Peptidase_S1C"/>
</dbReference>
<sequence length="330" mass="35547">GSGGGSGVVITPDGYALTNYHVSKPCGSHMKCGMSDGRLYDGVIVGIDPVGDVALIKLIGRDDFPVATMANSDHVKVGQWCFAVGNPFLLATDFQPTVTWGLVSGVRRYQYPSGTLLEYADCIQTDAAINPGNSGGPLFNSEGDLIGINGRGSFEKRGRINVGVGYAISINQIKQFLDSLHSGRIVDHATVGATVSTDDRGRVVVDNILESSDAFRRGLKVEDQIIQFGNRSIETVNQFKNVLGIYPKGWRVPLVFSRDGVQQEIIVRLEGLHDTQQLIELVQGVTAPEFPQPKGKEPEDKAPGKREPPTKKPVPGKVAKKANDEIPPEV</sequence>
<dbReference type="PRINTS" id="PR00834">
    <property type="entry name" value="PROTEASES2C"/>
</dbReference>
<feature type="compositionally biased region" description="Basic and acidic residues" evidence="1">
    <location>
        <begin position="294"/>
        <end position="310"/>
    </location>
</feature>
<feature type="non-terminal residue" evidence="3">
    <location>
        <position position="330"/>
    </location>
</feature>
<dbReference type="InterPro" id="IPR036034">
    <property type="entry name" value="PDZ_sf"/>
</dbReference>
<dbReference type="PANTHER" id="PTHR43019">
    <property type="entry name" value="SERINE ENDOPROTEASE DEGS"/>
    <property type="match status" value="1"/>
</dbReference>
<dbReference type="Gene3D" id="2.30.42.10">
    <property type="match status" value="1"/>
</dbReference>
<dbReference type="SMART" id="SM00228">
    <property type="entry name" value="PDZ"/>
    <property type="match status" value="1"/>
</dbReference>
<reference evidence="3" key="1">
    <citation type="journal article" date="2014" name="Front. Microbiol.">
        <title>High frequency of phylogenetically diverse reductive dehalogenase-homologous genes in deep subseafloor sedimentary metagenomes.</title>
        <authorList>
            <person name="Kawai M."/>
            <person name="Futagami T."/>
            <person name="Toyoda A."/>
            <person name="Takaki Y."/>
            <person name="Nishi S."/>
            <person name="Hori S."/>
            <person name="Arai W."/>
            <person name="Tsubouchi T."/>
            <person name="Morono Y."/>
            <person name="Uchiyama I."/>
            <person name="Ito T."/>
            <person name="Fujiyama A."/>
            <person name="Inagaki F."/>
            <person name="Takami H."/>
        </authorList>
    </citation>
    <scope>NUCLEOTIDE SEQUENCE</scope>
    <source>
        <strain evidence="3">Expedition CK06-06</strain>
    </source>
</reference>
<dbReference type="EMBL" id="BARS01009812">
    <property type="protein sequence ID" value="GAF79905.1"/>
    <property type="molecule type" value="Genomic_DNA"/>
</dbReference>
<dbReference type="SUPFAM" id="SSF50156">
    <property type="entry name" value="PDZ domain-like"/>
    <property type="match status" value="1"/>
</dbReference>
<dbReference type="PANTHER" id="PTHR43019:SF62">
    <property type="entry name" value="SERINE ENDOPROTEASE DEGS"/>
    <property type="match status" value="1"/>
</dbReference>
<dbReference type="Gene3D" id="2.40.10.120">
    <property type="match status" value="1"/>
</dbReference>
<dbReference type="SUPFAM" id="SSF50494">
    <property type="entry name" value="Trypsin-like serine proteases"/>
    <property type="match status" value="1"/>
</dbReference>
<dbReference type="Pfam" id="PF13365">
    <property type="entry name" value="Trypsin_2"/>
    <property type="match status" value="1"/>
</dbReference>
<proteinExistence type="predicted"/>
<feature type="region of interest" description="Disordered" evidence="1">
    <location>
        <begin position="285"/>
        <end position="330"/>
    </location>
</feature>
<evidence type="ECO:0000256" key="1">
    <source>
        <dbReference type="SAM" id="MobiDB-lite"/>
    </source>
</evidence>
<feature type="domain" description="PDZ" evidence="2">
    <location>
        <begin position="189"/>
        <end position="260"/>
    </location>
</feature>
<dbReference type="GO" id="GO:0004252">
    <property type="term" value="F:serine-type endopeptidase activity"/>
    <property type="evidence" value="ECO:0007669"/>
    <property type="project" value="InterPro"/>
</dbReference>
<dbReference type="InterPro" id="IPR001478">
    <property type="entry name" value="PDZ"/>
</dbReference>
<gene>
    <name evidence="3" type="ORF">S01H1_18357</name>
</gene>
<evidence type="ECO:0000259" key="2">
    <source>
        <dbReference type="SMART" id="SM00228"/>
    </source>
</evidence>
<dbReference type="InterPro" id="IPR009003">
    <property type="entry name" value="Peptidase_S1_PA"/>
</dbReference>
<feature type="non-terminal residue" evidence="3">
    <location>
        <position position="1"/>
    </location>
</feature>
<name>X0TUU6_9ZZZZ</name>